<sequence length="117" mass="12593">MAGGNWDPVQNITSGRVDFSTGPLDLTGLPGNPTDPTPRWVDAWIVQSSTGSAQTYHGSKGSGAFAVAGHWIANVRLYNRGTFLPGPAVGIALVYWKDTNSSSKGYLWWSEDPIELQ</sequence>
<reference evidence="1 2" key="1">
    <citation type="submission" date="2022-03" db="EMBL/GenBank/DDBJ databases">
        <authorList>
            <person name="Brunel B."/>
        </authorList>
    </citation>
    <scope>NUCLEOTIDE SEQUENCE [LARGE SCALE GENOMIC DNA]</scope>
    <source>
        <strain evidence="1">STM5069sample</strain>
    </source>
</reference>
<evidence type="ECO:0000313" key="2">
    <source>
        <dbReference type="Proteomes" id="UP001153050"/>
    </source>
</evidence>
<gene>
    <name evidence="1" type="ORF">MES5069_60110</name>
</gene>
<name>A0ABN8KB50_9HYPH</name>
<dbReference type="EMBL" id="CAKXZT010000157">
    <property type="protein sequence ID" value="CAH2407480.1"/>
    <property type="molecule type" value="Genomic_DNA"/>
</dbReference>
<protein>
    <submittedName>
        <fullName evidence="1">Uncharacterized protein</fullName>
    </submittedName>
</protein>
<organism evidence="1 2">
    <name type="scientific">Mesorhizobium escarrei</name>
    <dbReference type="NCBI Taxonomy" id="666018"/>
    <lineage>
        <taxon>Bacteria</taxon>
        <taxon>Pseudomonadati</taxon>
        <taxon>Pseudomonadota</taxon>
        <taxon>Alphaproteobacteria</taxon>
        <taxon>Hyphomicrobiales</taxon>
        <taxon>Phyllobacteriaceae</taxon>
        <taxon>Mesorhizobium</taxon>
    </lineage>
</organism>
<comment type="caution">
    <text evidence="1">The sequence shown here is derived from an EMBL/GenBank/DDBJ whole genome shotgun (WGS) entry which is preliminary data.</text>
</comment>
<evidence type="ECO:0000313" key="1">
    <source>
        <dbReference type="EMBL" id="CAH2407480.1"/>
    </source>
</evidence>
<dbReference type="Proteomes" id="UP001153050">
    <property type="component" value="Unassembled WGS sequence"/>
</dbReference>
<accession>A0ABN8KB50</accession>
<proteinExistence type="predicted"/>
<keyword evidence="2" id="KW-1185">Reference proteome</keyword>